<accession>A0AAN9TI34</accession>
<keyword evidence="3" id="KW-1185">Reference proteome</keyword>
<comment type="caution">
    <text evidence="2">The sequence shown here is derived from an EMBL/GenBank/DDBJ whole genome shotgun (WGS) entry which is preliminary data.</text>
</comment>
<feature type="region of interest" description="Disordered" evidence="1">
    <location>
        <begin position="66"/>
        <end position="88"/>
    </location>
</feature>
<organism evidence="2 3">
    <name type="scientific">Parthenolecanium corni</name>
    <dbReference type="NCBI Taxonomy" id="536013"/>
    <lineage>
        <taxon>Eukaryota</taxon>
        <taxon>Metazoa</taxon>
        <taxon>Ecdysozoa</taxon>
        <taxon>Arthropoda</taxon>
        <taxon>Hexapoda</taxon>
        <taxon>Insecta</taxon>
        <taxon>Pterygota</taxon>
        <taxon>Neoptera</taxon>
        <taxon>Paraneoptera</taxon>
        <taxon>Hemiptera</taxon>
        <taxon>Sternorrhyncha</taxon>
        <taxon>Coccoidea</taxon>
        <taxon>Coccidae</taxon>
        <taxon>Parthenolecanium</taxon>
    </lineage>
</organism>
<proteinExistence type="predicted"/>
<reference evidence="2 3" key="1">
    <citation type="submission" date="2024-03" db="EMBL/GenBank/DDBJ databases">
        <title>Adaptation during the transition from Ophiocordyceps entomopathogen to insect associate is accompanied by gene loss and intensified selection.</title>
        <authorList>
            <person name="Ward C.M."/>
            <person name="Onetto C.A."/>
            <person name="Borneman A.R."/>
        </authorList>
    </citation>
    <scope>NUCLEOTIDE SEQUENCE [LARGE SCALE GENOMIC DNA]</scope>
    <source>
        <strain evidence="2">AWRI1</strain>
        <tissue evidence="2">Single Adult Female</tissue>
    </source>
</reference>
<dbReference type="Proteomes" id="UP001367676">
    <property type="component" value="Unassembled WGS sequence"/>
</dbReference>
<name>A0AAN9TI34_9HEMI</name>
<evidence type="ECO:0000313" key="3">
    <source>
        <dbReference type="Proteomes" id="UP001367676"/>
    </source>
</evidence>
<evidence type="ECO:0000256" key="1">
    <source>
        <dbReference type="SAM" id="MobiDB-lite"/>
    </source>
</evidence>
<dbReference type="AlphaFoldDB" id="A0AAN9TI34"/>
<protein>
    <submittedName>
        <fullName evidence="2">Uncharacterized protein</fullName>
    </submittedName>
</protein>
<gene>
    <name evidence="2" type="ORF">V9T40_001493</name>
</gene>
<sequence>MPITAIFMKWHNEDQQQRRPISAQDLQVHRGDRHPSYSPPLLTRILRILWCLRFISLAKGQPKNDEFVSPNGCSSRNGSVNGSEGEDCQQSRFDIDSQSATLCSYAFPSTPVSTTKNAVQSIASSTALQMSPQKGFWICYTAGQQFYLLKSSTVCELTSTKHTDNIVREPNPHNFKISH</sequence>
<evidence type="ECO:0000313" key="2">
    <source>
        <dbReference type="EMBL" id="KAK7595060.1"/>
    </source>
</evidence>
<dbReference type="EMBL" id="JBBCAQ010000019">
    <property type="protein sequence ID" value="KAK7595060.1"/>
    <property type="molecule type" value="Genomic_DNA"/>
</dbReference>
<feature type="compositionally biased region" description="Polar residues" evidence="1">
    <location>
        <begin position="71"/>
        <end position="88"/>
    </location>
</feature>